<keyword evidence="4" id="KW-1185">Reference proteome</keyword>
<gene>
    <name evidence="3" type="ORF">ZOSMA_121G00040</name>
</gene>
<dbReference type="InterPro" id="IPR002885">
    <property type="entry name" value="PPR_rpt"/>
</dbReference>
<evidence type="ECO:0000313" key="3">
    <source>
        <dbReference type="EMBL" id="KMZ74831.1"/>
    </source>
</evidence>
<dbReference type="Pfam" id="PF13812">
    <property type="entry name" value="PPR_3"/>
    <property type="match status" value="3"/>
</dbReference>
<dbReference type="SUPFAM" id="SSF81901">
    <property type="entry name" value="HCP-like"/>
    <property type="match status" value="1"/>
</dbReference>
<dbReference type="Proteomes" id="UP000036987">
    <property type="component" value="Unassembled WGS sequence"/>
</dbReference>
<feature type="repeat" description="PPR" evidence="2">
    <location>
        <begin position="486"/>
        <end position="520"/>
    </location>
</feature>
<dbReference type="InterPro" id="IPR011990">
    <property type="entry name" value="TPR-like_helical_dom_sf"/>
</dbReference>
<dbReference type="NCBIfam" id="TIGR00756">
    <property type="entry name" value="PPR"/>
    <property type="match status" value="7"/>
</dbReference>
<dbReference type="Pfam" id="PF13041">
    <property type="entry name" value="PPR_2"/>
    <property type="match status" value="3"/>
</dbReference>
<sequence length="840" mass="95279">MLGFSNTLVSANTPSFDFLVPSSDCDHLKFSRTSTILVQISNPCDIIPKSQIATRNRISSRTVVEKSTFPCLRVPSRKPLEKEAFNPPPLQIPSRRIAEKCEKNQKWLSYGGILPTILQSLDTIEDIDEALKSWEESLNNKEQTIILKSQTNWRRAIDIFEWFKQKQCYEINIIHYNIILQILGKAHQWERLENLWFEMQQIKDVNPTNSTYATLIDVFSKGGLHKQALVWLGDMLKQGLEPDEVTVSVIIQTYKTSGEFKSAAKFFQRWSSRMGATSCNTYTYNTLIDTYGKAGCLKEASETFANMLSRGIVPNIVTFNTMIHICGNNDRLEEVSELMLKMEELRCLPNIRTYNILISVFVKGGDIEKASGYFAEMKNCHLVPDTVSYRTLLYAYSIRQMVCEAELLISEMEALGIEVDEFTQSALMRMYINHGNIERSCDWFAKFQDTMSSECYAANIDALGMHGLLEQAEQAYWMCKKNLKLSVVVFNVMIKIYGLAHEYNRACQVFDSMEGFGILPDKCTFNSIVQILAISGLPERARFYLHKMQKAGLVEECIPYSAVISSYVKIKDLKTAEALFSEMIETGVNPDIFIFGVLINAFVESGSVGNAKKYVKLLEEAGLKANSIICNSLIKLYTKARLLEESESTYKLFQSLTNDVDNDTTFDIYSSNCMMELYCEKNMVSSAEEIFKHLKHSRQANEFSYSMMVCLYKKTGLITQALSVAQEMCDTCVLTDALSYSTLIELFALNGRFRDAARTFKQMVNFGVEPNEATFRSLGVSLVNRGVPKEAVQQLELARRKNSECGIQAWVKSVQTMLGFDDDFGLSVCAQDEKIVKLVC</sequence>
<dbReference type="Gene3D" id="1.25.40.10">
    <property type="entry name" value="Tetratricopeptide repeat domain"/>
    <property type="match status" value="5"/>
</dbReference>
<dbReference type="EMBL" id="LFYR01000235">
    <property type="protein sequence ID" value="KMZ74831.1"/>
    <property type="molecule type" value="Genomic_DNA"/>
</dbReference>
<feature type="repeat" description="PPR" evidence="2">
    <location>
        <begin position="385"/>
        <end position="419"/>
    </location>
</feature>
<evidence type="ECO:0000313" key="4">
    <source>
        <dbReference type="Proteomes" id="UP000036987"/>
    </source>
</evidence>
<feature type="repeat" description="PPR" evidence="2">
    <location>
        <begin position="521"/>
        <end position="555"/>
    </location>
</feature>
<dbReference type="AlphaFoldDB" id="A0A0K9Q0L0"/>
<dbReference type="PROSITE" id="PS51375">
    <property type="entry name" value="PPR"/>
    <property type="match status" value="9"/>
</dbReference>
<keyword evidence="1" id="KW-0677">Repeat</keyword>
<accession>A0A0K9Q0L0</accession>
<dbReference type="STRING" id="29655.A0A0K9Q0L0"/>
<feature type="repeat" description="PPR" evidence="2">
    <location>
        <begin position="350"/>
        <end position="384"/>
    </location>
</feature>
<dbReference type="OrthoDB" id="185373at2759"/>
<feature type="repeat" description="PPR" evidence="2">
    <location>
        <begin position="315"/>
        <end position="349"/>
    </location>
</feature>
<protein>
    <submittedName>
        <fullName evidence="3">Putative Pentatricopeptide repeat-containing protein</fullName>
    </submittedName>
</protein>
<evidence type="ECO:0000256" key="2">
    <source>
        <dbReference type="PROSITE-ProRule" id="PRU00708"/>
    </source>
</evidence>
<organism evidence="3 4">
    <name type="scientific">Zostera marina</name>
    <name type="common">Eelgrass</name>
    <dbReference type="NCBI Taxonomy" id="29655"/>
    <lineage>
        <taxon>Eukaryota</taxon>
        <taxon>Viridiplantae</taxon>
        <taxon>Streptophyta</taxon>
        <taxon>Embryophyta</taxon>
        <taxon>Tracheophyta</taxon>
        <taxon>Spermatophyta</taxon>
        <taxon>Magnoliopsida</taxon>
        <taxon>Liliopsida</taxon>
        <taxon>Zosteraceae</taxon>
        <taxon>Zostera</taxon>
    </lineage>
</organism>
<name>A0A0K9Q0L0_ZOSMR</name>
<feature type="repeat" description="PPR" evidence="2">
    <location>
        <begin position="280"/>
        <end position="314"/>
    </location>
</feature>
<dbReference type="InterPro" id="IPR051240">
    <property type="entry name" value="Mito_RNA-Proc/Resp"/>
</dbReference>
<reference evidence="4" key="1">
    <citation type="journal article" date="2016" name="Nature">
        <title>The genome of the seagrass Zostera marina reveals angiosperm adaptation to the sea.</title>
        <authorList>
            <person name="Olsen J.L."/>
            <person name="Rouze P."/>
            <person name="Verhelst B."/>
            <person name="Lin Y.-C."/>
            <person name="Bayer T."/>
            <person name="Collen J."/>
            <person name="Dattolo E."/>
            <person name="De Paoli E."/>
            <person name="Dittami S."/>
            <person name="Maumus F."/>
            <person name="Michel G."/>
            <person name="Kersting A."/>
            <person name="Lauritano C."/>
            <person name="Lohaus R."/>
            <person name="Toepel M."/>
            <person name="Tonon T."/>
            <person name="Vanneste K."/>
            <person name="Amirebrahimi M."/>
            <person name="Brakel J."/>
            <person name="Bostroem C."/>
            <person name="Chovatia M."/>
            <person name="Grimwood J."/>
            <person name="Jenkins J.W."/>
            <person name="Jueterbock A."/>
            <person name="Mraz A."/>
            <person name="Stam W.T."/>
            <person name="Tice H."/>
            <person name="Bornberg-Bauer E."/>
            <person name="Green P.J."/>
            <person name="Pearson G.A."/>
            <person name="Procaccini G."/>
            <person name="Duarte C.M."/>
            <person name="Schmutz J."/>
            <person name="Reusch T.B.H."/>
            <person name="Van de Peer Y."/>
        </authorList>
    </citation>
    <scope>NUCLEOTIDE SEQUENCE [LARGE SCALE GENOMIC DNA]</scope>
    <source>
        <strain evidence="4">cv. Finnish</strain>
    </source>
</reference>
<comment type="caution">
    <text evidence="3">The sequence shown here is derived from an EMBL/GenBank/DDBJ whole genome shotgun (WGS) entry which is preliminary data.</text>
</comment>
<dbReference type="PANTHER" id="PTHR47933">
    <property type="entry name" value="PENTATRICOPEPTIDE REPEAT-CONTAINING PROTEIN 1, MITOCHONDRIAL"/>
    <property type="match status" value="1"/>
</dbReference>
<evidence type="ECO:0000256" key="1">
    <source>
        <dbReference type="ARBA" id="ARBA00022737"/>
    </source>
</evidence>
<dbReference type="PANTHER" id="PTHR47933:SF10">
    <property type="entry name" value="OS03G0162900 PROTEIN"/>
    <property type="match status" value="1"/>
</dbReference>
<feature type="repeat" description="PPR" evidence="2">
    <location>
        <begin position="736"/>
        <end position="770"/>
    </location>
</feature>
<dbReference type="Pfam" id="PF01535">
    <property type="entry name" value="PPR"/>
    <property type="match status" value="2"/>
</dbReference>
<feature type="repeat" description="PPR" evidence="2">
    <location>
        <begin position="556"/>
        <end position="590"/>
    </location>
</feature>
<dbReference type="OMA" id="CVCNVMI"/>
<proteinExistence type="predicted"/>
<dbReference type="GO" id="GO:0003729">
    <property type="term" value="F:mRNA binding"/>
    <property type="evidence" value="ECO:0000318"/>
    <property type="project" value="GO_Central"/>
</dbReference>
<feature type="repeat" description="PPR" evidence="2">
    <location>
        <begin position="208"/>
        <end position="242"/>
    </location>
</feature>